<evidence type="ECO:0000313" key="2">
    <source>
        <dbReference type="EMBL" id="KAG9335573.1"/>
    </source>
</evidence>
<sequence length="90" mass="9980">MEIIKFNLWCGKSLSLVIKRNGGVACHSILLPRWGRGERQKGTKRALGPPGQPLPRHPEHSQSPCRNQRRLGENSRFLISVGTGGEQPIS</sequence>
<dbReference type="EMBL" id="JAFBMS010000116">
    <property type="protein sequence ID" value="KAG9335573.1"/>
    <property type="molecule type" value="Genomic_DNA"/>
</dbReference>
<dbReference type="AlphaFoldDB" id="A0A8T2N5M2"/>
<organism evidence="2 3">
    <name type="scientific">Albula glossodonta</name>
    <name type="common">roundjaw bonefish</name>
    <dbReference type="NCBI Taxonomy" id="121402"/>
    <lineage>
        <taxon>Eukaryota</taxon>
        <taxon>Metazoa</taxon>
        <taxon>Chordata</taxon>
        <taxon>Craniata</taxon>
        <taxon>Vertebrata</taxon>
        <taxon>Euteleostomi</taxon>
        <taxon>Actinopterygii</taxon>
        <taxon>Neopterygii</taxon>
        <taxon>Teleostei</taxon>
        <taxon>Albuliformes</taxon>
        <taxon>Albulidae</taxon>
        <taxon>Albula</taxon>
    </lineage>
</organism>
<reference evidence="2" key="1">
    <citation type="thesis" date="2021" institute="BYU ScholarsArchive" country="Provo, UT, USA">
        <title>Applications of and Algorithms for Genome Assembly and Genomic Analyses with an Emphasis on Marine Teleosts.</title>
        <authorList>
            <person name="Pickett B.D."/>
        </authorList>
    </citation>
    <scope>NUCLEOTIDE SEQUENCE</scope>
    <source>
        <strain evidence="2">HI-2016</strain>
    </source>
</reference>
<comment type="caution">
    <text evidence="2">The sequence shown here is derived from an EMBL/GenBank/DDBJ whole genome shotgun (WGS) entry which is preliminary data.</text>
</comment>
<gene>
    <name evidence="2" type="ORF">JZ751_004477</name>
</gene>
<evidence type="ECO:0000313" key="3">
    <source>
        <dbReference type="Proteomes" id="UP000824540"/>
    </source>
</evidence>
<proteinExistence type="predicted"/>
<protein>
    <submittedName>
        <fullName evidence="2">Uncharacterized protein</fullName>
    </submittedName>
</protein>
<dbReference type="Proteomes" id="UP000824540">
    <property type="component" value="Unassembled WGS sequence"/>
</dbReference>
<accession>A0A8T2N5M2</accession>
<feature type="region of interest" description="Disordered" evidence="1">
    <location>
        <begin position="37"/>
        <end position="90"/>
    </location>
</feature>
<name>A0A8T2N5M2_9TELE</name>
<keyword evidence="3" id="KW-1185">Reference proteome</keyword>
<evidence type="ECO:0000256" key="1">
    <source>
        <dbReference type="SAM" id="MobiDB-lite"/>
    </source>
</evidence>